<dbReference type="AlphaFoldDB" id="A0A1G8LM63"/>
<evidence type="ECO:0000313" key="1">
    <source>
        <dbReference type="EMBL" id="SDI56733.1"/>
    </source>
</evidence>
<sequence length="60" mass="6918">MPAWFKDTEGKVWQYENVGEIKEQNGKYVVTDPYGNLLGAHPTFEIEEFSTVTPLQRVND</sequence>
<organism evidence="1 2">
    <name type="scientific">Pseudomonas abietaniphila</name>
    <dbReference type="NCBI Taxonomy" id="89065"/>
    <lineage>
        <taxon>Bacteria</taxon>
        <taxon>Pseudomonadati</taxon>
        <taxon>Pseudomonadota</taxon>
        <taxon>Gammaproteobacteria</taxon>
        <taxon>Pseudomonadales</taxon>
        <taxon>Pseudomonadaceae</taxon>
        <taxon>Pseudomonas</taxon>
    </lineage>
</organism>
<gene>
    <name evidence="1" type="ORF">SAMN05216605_114188</name>
</gene>
<evidence type="ECO:0000313" key="2">
    <source>
        <dbReference type="Proteomes" id="UP000182894"/>
    </source>
</evidence>
<reference evidence="2" key="1">
    <citation type="submission" date="2016-10" db="EMBL/GenBank/DDBJ databases">
        <authorList>
            <person name="Varghese N."/>
            <person name="Submissions S."/>
        </authorList>
    </citation>
    <scope>NUCLEOTIDE SEQUENCE [LARGE SCALE GENOMIC DNA]</scope>
    <source>
        <strain evidence="2">ATCC 700689</strain>
    </source>
</reference>
<dbReference type="RefSeq" id="WP_074756503.1">
    <property type="nucleotide sequence ID" value="NZ_FNCO01000014.1"/>
</dbReference>
<name>A0A1G8LM63_9PSED</name>
<protein>
    <submittedName>
        <fullName evidence="1">Uncharacterized protein</fullName>
    </submittedName>
</protein>
<dbReference type="OrthoDB" id="9970192at2"/>
<dbReference type="Proteomes" id="UP000182894">
    <property type="component" value="Unassembled WGS sequence"/>
</dbReference>
<proteinExistence type="predicted"/>
<keyword evidence="2" id="KW-1185">Reference proteome</keyword>
<accession>A0A1G8LM63</accession>
<dbReference type="EMBL" id="FNCO01000014">
    <property type="protein sequence ID" value="SDI56733.1"/>
    <property type="molecule type" value="Genomic_DNA"/>
</dbReference>